<protein>
    <submittedName>
        <fullName evidence="1">Phage major tail tube protein</fullName>
    </submittedName>
</protein>
<accession>A0A975DFM9</accession>
<proteinExistence type="predicted"/>
<dbReference type="EMBL" id="CP072133">
    <property type="protein sequence ID" value="QTH70963.1"/>
    <property type="molecule type" value="Genomic_DNA"/>
</dbReference>
<keyword evidence="2" id="KW-1185">Reference proteome</keyword>
<reference evidence="1" key="1">
    <citation type="submission" date="2021-03" db="EMBL/GenBank/DDBJ databases">
        <title>Complete Genome of Pseudoalteromonas xiamenensis STKMTI.2, a new potential marine bacterium producing anti-Vibrio compounds.</title>
        <authorList>
            <person name="Handayani D.P."/>
            <person name="Isnansetyo A."/>
            <person name="Istiqomah I."/>
            <person name="Jumina J."/>
        </authorList>
    </citation>
    <scope>NUCLEOTIDE SEQUENCE</scope>
    <source>
        <strain evidence="1">STKMTI.2</strain>
    </source>
</reference>
<dbReference type="Proteomes" id="UP000664904">
    <property type="component" value="Chromosome"/>
</dbReference>
<dbReference type="Pfam" id="PF04985">
    <property type="entry name" value="Phage_tube"/>
    <property type="match status" value="1"/>
</dbReference>
<dbReference type="InterPro" id="IPR006498">
    <property type="entry name" value="Tail_tube"/>
</dbReference>
<sequence>MAISPKILKKFKLFVDGKGYLGIADEITLPKVTVKTREITSGFQAPIELDVGQLEKLEGTITLLEYNSDVMKLLGNWSGATTPLTARGAIQAQGSQPVAVVVTLEGFFKEVDMGNWKDGEEAKLTLQYAVQKYKLQIGQDVIYEIDLYNDTRVINGVDHMVELRAAIGA</sequence>
<evidence type="ECO:0000313" key="1">
    <source>
        <dbReference type="EMBL" id="QTH70963.1"/>
    </source>
</evidence>
<dbReference type="KEGG" id="pxi:J5O05_13935"/>
<dbReference type="AlphaFoldDB" id="A0A975DFM9"/>
<name>A0A975DFM9_9GAMM</name>
<dbReference type="RefSeq" id="WP_208842605.1">
    <property type="nucleotide sequence ID" value="NZ_CP072133.1"/>
</dbReference>
<organism evidence="1 2">
    <name type="scientific">Pseudoalteromonas xiamenensis</name>
    <dbReference type="NCBI Taxonomy" id="882626"/>
    <lineage>
        <taxon>Bacteria</taxon>
        <taxon>Pseudomonadati</taxon>
        <taxon>Pseudomonadota</taxon>
        <taxon>Gammaproteobacteria</taxon>
        <taxon>Alteromonadales</taxon>
        <taxon>Pseudoalteromonadaceae</taxon>
        <taxon>Pseudoalteromonas</taxon>
    </lineage>
</organism>
<gene>
    <name evidence="1" type="ORF">J5O05_13935</name>
</gene>
<evidence type="ECO:0000313" key="2">
    <source>
        <dbReference type="Proteomes" id="UP000664904"/>
    </source>
</evidence>
<dbReference type="NCBIfam" id="TIGR01611">
    <property type="entry name" value="tail_tube"/>
    <property type="match status" value="1"/>
</dbReference>